<name>F1A1V1_DICPU</name>
<dbReference type="Proteomes" id="UP000001064">
    <property type="component" value="Unassembled WGS sequence"/>
</dbReference>
<keyword evidence="3" id="KW-1185">Reference proteome</keyword>
<dbReference type="AlphaFoldDB" id="F1A1V1"/>
<evidence type="ECO:0000256" key="1">
    <source>
        <dbReference type="SAM" id="SignalP"/>
    </source>
</evidence>
<dbReference type="OrthoDB" id="10412622at2759"/>
<accession>F1A1V1</accession>
<dbReference type="GeneID" id="10504960"/>
<dbReference type="RefSeq" id="XP_003293644.1">
    <property type="nucleotide sequence ID" value="XM_003293596.1"/>
</dbReference>
<evidence type="ECO:0008006" key="4">
    <source>
        <dbReference type="Google" id="ProtNLM"/>
    </source>
</evidence>
<evidence type="ECO:0000313" key="3">
    <source>
        <dbReference type="Proteomes" id="UP000001064"/>
    </source>
</evidence>
<feature type="chain" id="PRO_5003263018" description="Transmembrane protein" evidence="1">
    <location>
        <begin position="24"/>
        <end position="67"/>
    </location>
</feature>
<sequence length="67" mass="7757">MSVNRNILSIVVLLFLVFTVAYSVETTQQIQLEASKKYCASLSKFDCILNELTKFTCIWLNNRCEVY</sequence>
<dbReference type="InParanoid" id="F1A1V1"/>
<reference evidence="3" key="1">
    <citation type="journal article" date="2011" name="Genome Biol.">
        <title>Comparative genomics of the social amoebae Dictyostelium discoideum and Dictyostelium purpureum.</title>
        <authorList>
            <consortium name="US DOE Joint Genome Institute (JGI-PGF)"/>
            <person name="Sucgang R."/>
            <person name="Kuo A."/>
            <person name="Tian X."/>
            <person name="Salerno W."/>
            <person name="Parikh A."/>
            <person name="Feasley C.L."/>
            <person name="Dalin E."/>
            <person name="Tu H."/>
            <person name="Huang E."/>
            <person name="Barry K."/>
            <person name="Lindquist E."/>
            <person name="Shapiro H."/>
            <person name="Bruce D."/>
            <person name="Schmutz J."/>
            <person name="Salamov A."/>
            <person name="Fey P."/>
            <person name="Gaudet P."/>
            <person name="Anjard C."/>
            <person name="Babu M.M."/>
            <person name="Basu S."/>
            <person name="Bushmanova Y."/>
            <person name="van der Wel H."/>
            <person name="Katoh-Kurasawa M."/>
            <person name="Dinh C."/>
            <person name="Coutinho P.M."/>
            <person name="Saito T."/>
            <person name="Elias M."/>
            <person name="Schaap P."/>
            <person name="Kay R.R."/>
            <person name="Henrissat B."/>
            <person name="Eichinger L."/>
            <person name="Rivero F."/>
            <person name="Putnam N.H."/>
            <person name="West C.M."/>
            <person name="Loomis W.F."/>
            <person name="Chisholm R.L."/>
            <person name="Shaulsky G."/>
            <person name="Strassmann J.E."/>
            <person name="Queller D.C."/>
            <person name="Kuspa A."/>
            <person name="Grigoriev I.V."/>
        </authorList>
    </citation>
    <scope>NUCLEOTIDE SEQUENCE [LARGE SCALE GENOMIC DNA]</scope>
    <source>
        <strain evidence="3">QSDP1</strain>
    </source>
</reference>
<gene>
    <name evidence="2" type="ORF">DICPUDRAFT_158540</name>
</gene>
<evidence type="ECO:0000313" key="2">
    <source>
        <dbReference type="EMBL" id="EGC29823.1"/>
    </source>
</evidence>
<keyword evidence="1" id="KW-0732">Signal</keyword>
<organism evidence="2 3">
    <name type="scientific">Dictyostelium purpureum</name>
    <name type="common">Slime mold</name>
    <dbReference type="NCBI Taxonomy" id="5786"/>
    <lineage>
        <taxon>Eukaryota</taxon>
        <taxon>Amoebozoa</taxon>
        <taxon>Evosea</taxon>
        <taxon>Eumycetozoa</taxon>
        <taxon>Dictyostelia</taxon>
        <taxon>Dictyosteliales</taxon>
        <taxon>Dictyosteliaceae</taxon>
        <taxon>Dictyostelium</taxon>
    </lineage>
</organism>
<dbReference type="EMBL" id="GL871387">
    <property type="protein sequence ID" value="EGC29823.1"/>
    <property type="molecule type" value="Genomic_DNA"/>
</dbReference>
<protein>
    <recommendedName>
        <fullName evidence="4">Transmembrane protein</fullName>
    </recommendedName>
</protein>
<proteinExistence type="predicted"/>
<dbReference type="VEuPathDB" id="AmoebaDB:DICPUDRAFT_158540"/>
<feature type="signal peptide" evidence="1">
    <location>
        <begin position="1"/>
        <end position="23"/>
    </location>
</feature>
<dbReference type="KEGG" id="dpp:DICPUDRAFT_158540"/>